<organism evidence="1 2">
    <name type="scientific">Romeriopsis navalis LEGE 11480</name>
    <dbReference type="NCBI Taxonomy" id="2777977"/>
    <lineage>
        <taxon>Bacteria</taxon>
        <taxon>Bacillati</taxon>
        <taxon>Cyanobacteriota</taxon>
        <taxon>Cyanophyceae</taxon>
        <taxon>Leptolyngbyales</taxon>
        <taxon>Leptolyngbyaceae</taxon>
        <taxon>Romeriopsis</taxon>
        <taxon>Romeriopsis navalis</taxon>
    </lineage>
</organism>
<evidence type="ECO:0000313" key="2">
    <source>
        <dbReference type="Proteomes" id="UP000625316"/>
    </source>
</evidence>
<sequence>MFAFKPRGITPRSISIAIGAIVLTLLAPDFSAPPNVTRGSVTRLGATAQAMTPYGTGDGLTLRQSRILQRGEIAFPQSYRAMVSKFGYPDYRDERADYYRMNDGRLASIVYSGASAVAVEGL</sequence>
<comment type="caution">
    <text evidence="1">The sequence shown here is derived from an EMBL/GenBank/DDBJ whole genome shotgun (WGS) entry which is preliminary data.</text>
</comment>
<gene>
    <name evidence="1" type="ORF">IQ266_17920</name>
</gene>
<dbReference type="AlphaFoldDB" id="A0A928VT54"/>
<dbReference type="EMBL" id="JADEXQ010000070">
    <property type="protein sequence ID" value="MBE9031614.1"/>
    <property type="molecule type" value="Genomic_DNA"/>
</dbReference>
<name>A0A928VT54_9CYAN</name>
<dbReference type="RefSeq" id="WP_264326442.1">
    <property type="nucleotide sequence ID" value="NZ_JADEXQ010000070.1"/>
</dbReference>
<reference evidence="1" key="1">
    <citation type="submission" date="2020-10" db="EMBL/GenBank/DDBJ databases">
        <authorList>
            <person name="Castelo-Branco R."/>
            <person name="Eusebio N."/>
            <person name="Adriana R."/>
            <person name="Vieira A."/>
            <person name="Brugerolle De Fraissinette N."/>
            <person name="Rezende De Castro R."/>
            <person name="Schneider M.P."/>
            <person name="Vasconcelos V."/>
            <person name="Leao P.N."/>
        </authorList>
    </citation>
    <scope>NUCLEOTIDE SEQUENCE</scope>
    <source>
        <strain evidence="1">LEGE 11480</strain>
    </source>
</reference>
<evidence type="ECO:0000313" key="1">
    <source>
        <dbReference type="EMBL" id="MBE9031614.1"/>
    </source>
</evidence>
<accession>A0A928VT54</accession>
<keyword evidence="2" id="KW-1185">Reference proteome</keyword>
<dbReference type="Proteomes" id="UP000625316">
    <property type="component" value="Unassembled WGS sequence"/>
</dbReference>
<protein>
    <submittedName>
        <fullName evidence="1">Uncharacterized protein</fullName>
    </submittedName>
</protein>
<proteinExistence type="predicted"/>